<evidence type="ECO:0000313" key="3">
    <source>
        <dbReference type="EMBL" id="GHD68634.1"/>
    </source>
</evidence>
<keyword evidence="1" id="KW-0472">Membrane</keyword>
<reference evidence="4" key="1">
    <citation type="journal article" date="2019" name="Int. J. Syst. Evol. Microbiol.">
        <title>The Global Catalogue of Microorganisms (GCM) 10K type strain sequencing project: providing services to taxonomists for standard genome sequencing and annotation.</title>
        <authorList>
            <consortium name="The Broad Institute Genomics Platform"/>
            <consortium name="The Broad Institute Genome Sequencing Center for Infectious Disease"/>
            <person name="Wu L."/>
            <person name="Ma J."/>
        </authorList>
    </citation>
    <scope>NUCLEOTIDE SEQUENCE [LARGE SCALE GENOMIC DNA]</scope>
    <source>
        <strain evidence="4">KCTC 23701</strain>
    </source>
</reference>
<proteinExistence type="predicted"/>
<dbReference type="InterPro" id="IPR018764">
    <property type="entry name" value="RskA_C"/>
</dbReference>
<sequence length="226" mass="24492">MRTFNPQLRDRLAGQYVLGSLRGPARRRFEKLMYADANLRRAVTGWEARLLPLANALPEVSPPPRVWRGIADRLRARQPVPAWSWRGLALWRTLAGSLAAMLLAGVVIYPVLVQRGAEAQYLAVLQDPQAQIALLASATRDGRLQIKPLNDLRQVSGRKALELWALPAGGQPQSLGLIAPDGKTVIVLKQRAGLIPALAVSLEPPGGSPTGQPTGPVLYSGRMLSL</sequence>
<protein>
    <recommendedName>
        <fullName evidence="2">Anti-sigma K factor RskA C-terminal domain-containing protein</fullName>
    </recommendedName>
</protein>
<dbReference type="Proteomes" id="UP000604737">
    <property type="component" value="Unassembled WGS sequence"/>
</dbReference>
<keyword evidence="4" id="KW-1185">Reference proteome</keyword>
<feature type="domain" description="Anti-sigma K factor RskA C-terminal" evidence="2">
    <location>
        <begin position="97"/>
        <end position="217"/>
    </location>
</feature>
<evidence type="ECO:0000259" key="2">
    <source>
        <dbReference type="Pfam" id="PF10099"/>
    </source>
</evidence>
<dbReference type="RefSeq" id="WP_189462185.1">
    <property type="nucleotide sequence ID" value="NZ_BMYO01000010.1"/>
</dbReference>
<dbReference type="InterPro" id="IPR051474">
    <property type="entry name" value="Anti-sigma-K/W_factor"/>
</dbReference>
<evidence type="ECO:0000313" key="4">
    <source>
        <dbReference type="Proteomes" id="UP000604737"/>
    </source>
</evidence>
<organism evidence="3 4">
    <name type="scientific">Jeongeupia chitinilytica</name>
    <dbReference type="NCBI Taxonomy" id="1041641"/>
    <lineage>
        <taxon>Bacteria</taxon>
        <taxon>Pseudomonadati</taxon>
        <taxon>Pseudomonadota</taxon>
        <taxon>Betaproteobacteria</taxon>
        <taxon>Neisseriales</taxon>
        <taxon>Chitinibacteraceae</taxon>
        <taxon>Jeongeupia</taxon>
    </lineage>
</organism>
<name>A0ABQ3H3I8_9NEIS</name>
<feature type="transmembrane region" description="Helical" evidence="1">
    <location>
        <begin position="89"/>
        <end position="112"/>
    </location>
</feature>
<gene>
    <name evidence="3" type="ORF">GCM10007350_34340</name>
</gene>
<dbReference type="EMBL" id="BMYO01000010">
    <property type="protein sequence ID" value="GHD68634.1"/>
    <property type="molecule type" value="Genomic_DNA"/>
</dbReference>
<dbReference type="PANTHER" id="PTHR37461">
    <property type="entry name" value="ANTI-SIGMA-K FACTOR RSKA"/>
    <property type="match status" value="1"/>
</dbReference>
<keyword evidence="1" id="KW-1133">Transmembrane helix</keyword>
<evidence type="ECO:0000256" key="1">
    <source>
        <dbReference type="SAM" id="Phobius"/>
    </source>
</evidence>
<accession>A0ABQ3H3I8</accession>
<dbReference type="PANTHER" id="PTHR37461:SF1">
    <property type="entry name" value="ANTI-SIGMA-K FACTOR RSKA"/>
    <property type="match status" value="1"/>
</dbReference>
<comment type="caution">
    <text evidence="3">The sequence shown here is derived from an EMBL/GenBank/DDBJ whole genome shotgun (WGS) entry which is preliminary data.</text>
</comment>
<dbReference type="Pfam" id="PF10099">
    <property type="entry name" value="RskA_C"/>
    <property type="match status" value="1"/>
</dbReference>
<keyword evidence="1" id="KW-0812">Transmembrane</keyword>